<dbReference type="AlphaFoldDB" id="N1QTU9"/>
<organism evidence="3">
    <name type="scientific">Aegilops tauschii</name>
    <name type="common">Tausch's goatgrass</name>
    <name type="synonym">Aegilops squarrosa</name>
    <dbReference type="NCBI Taxonomy" id="37682"/>
    <lineage>
        <taxon>Eukaryota</taxon>
        <taxon>Viridiplantae</taxon>
        <taxon>Streptophyta</taxon>
        <taxon>Embryophyta</taxon>
        <taxon>Tracheophyta</taxon>
        <taxon>Spermatophyta</taxon>
        <taxon>Magnoliopsida</taxon>
        <taxon>Liliopsida</taxon>
        <taxon>Poales</taxon>
        <taxon>Poaceae</taxon>
        <taxon>BOP clade</taxon>
        <taxon>Pooideae</taxon>
        <taxon>Triticodae</taxon>
        <taxon>Triticeae</taxon>
        <taxon>Triticinae</taxon>
        <taxon>Aegilops</taxon>
    </lineage>
</organism>
<dbReference type="PANTHER" id="PTHR33110">
    <property type="entry name" value="F-BOX/KELCH-REPEAT PROTEIN-RELATED"/>
    <property type="match status" value="1"/>
</dbReference>
<sequence length="429" mass="48272">MGVASSILQCCGNAHKILHMLLASLPDPDNCARCRADGQVCHPWRSAVRHHSPKRTGCPGSGHTHFLPDKATCIGSTDQWLALGLGQQRTSDNKQSSYYVMRNYILHNPFSNRTLPLPELDALIVEDRSLIRKLLMRSTVNDFIAIITNNRKHPLIVFQRGKGVWSPEPWTILYAYIIDIAILDEKLYAITMFEDLIPLDIALDRDGRPMVTMGTRVIKVTLHDEEHGEDDDNDQNEGEEEEEEEAHNCSEEEEEDNSGEEDDEDDENNHNKGEEEEEEDNGGEEEEEDNDLTNINGSTQYIPDAQPHGVTLISRHLIESNGKLLMVKHRRRFHPDTFWVTLWMDVFEADFSTHAWVPLTGGLGGGRALFVSMKFSKAVPAPCGEVQEDVIYFMDTDDVFNMKSGNSSPSKFSGCSMGATWLFPPESGL</sequence>
<feature type="compositionally biased region" description="Polar residues" evidence="1">
    <location>
        <begin position="292"/>
        <end position="301"/>
    </location>
</feature>
<feature type="domain" description="KIB1-4 beta-propeller" evidence="2">
    <location>
        <begin position="307"/>
        <end position="399"/>
    </location>
</feature>
<feature type="compositionally biased region" description="Acidic residues" evidence="1">
    <location>
        <begin position="227"/>
        <end position="267"/>
    </location>
</feature>
<proteinExistence type="predicted"/>
<dbReference type="PANTHER" id="PTHR33110:SF114">
    <property type="entry name" value="F-BOX DOMAIN-CONTAINING PROTEIN"/>
    <property type="match status" value="1"/>
</dbReference>
<reference evidence="3" key="1">
    <citation type="submission" date="2015-06" db="UniProtKB">
        <authorList>
            <consortium name="EnsemblPlants"/>
        </authorList>
    </citation>
    <scope>IDENTIFICATION</scope>
</reference>
<dbReference type="InterPro" id="IPR005174">
    <property type="entry name" value="KIB1-4_b-propeller"/>
</dbReference>
<evidence type="ECO:0000313" key="3">
    <source>
        <dbReference type="EnsemblPlants" id="EMT01042"/>
    </source>
</evidence>
<name>N1QTU9_AEGTA</name>
<accession>N1QTU9</accession>
<protein>
    <recommendedName>
        <fullName evidence="2">KIB1-4 beta-propeller domain-containing protein</fullName>
    </recommendedName>
</protein>
<feature type="compositionally biased region" description="Acidic residues" evidence="1">
    <location>
        <begin position="274"/>
        <end position="291"/>
    </location>
</feature>
<dbReference type="Pfam" id="PF03478">
    <property type="entry name" value="Beta-prop_KIB1-4"/>
    <property type="match status" value="2"/>
</dbReference>
<feature type="region of interest" description="Disordered" evidence="1">
    <location>
        <begin position="221"/>
        <end position="303"/>
    </location>
</feature>
<evidence type="ECO:0000256" key="1">
    <source>
        <dbReference type="SAM" id="MobiDB-lite"/>
    </source>
</evidence>
<evidence type="ECO:0000259" key="2">
    <source>
        <dbReference type="Pfam" id="PF03478"/>
    </source>
</evidence>
<dbReference type="EnsemblPlants" id="EMT01042">
    <property type="protein sequence ID" value="EMT01042"/>
    <property type="gene ID" value="F775_10981"/>
</dbReference>
<feature type="domain" description="KIB1-4 beta-propeller" evidence="2">
    <location>
        <begin position="64"/>
        <end position="204"/>
    </location>
</feature>